<evidence type="ECO:0000256" key="1">
    <source>
        <dbReference type="SAM" id="MobiDB-lite"/>
    </source>
</evidence>
<dbReference type="Gene3D" id="3.20.20.140">
    <property type="entry name" value="Metal-dependent hydrolases"/>
    <property type="match status" value="1"/>
</dbReference>
<dbReference type="InterPro" id="IPR053044">
    <property type="entry name" value="Metallo-hydrolase/TatD-type"/>
</dbReference>
<dbReference type="EMBL" id="RWJN01000258">
    <property type="protein sequence ID" value="TCD64062.1"/>
    <property type="molecule type" value="Genomic_DNA"/>
</dbReference>
<dbReference type="PANTHER" id="PTHR47345:SF1">
    <property type="entry name" value="CUT9-INTERACTING PROTEIN SCN1"/>
    <property type="match status" value="1"/>
</dbReference>
<gene>
    <name evidence="2" type="ORF">EIP91_004570</name>
</gene>
<evidence type="ECO:0000313" key="2">
    <source>
        <dbReference type="EMBL" id="TCD64062.1"/>
    </source>
</evidence>
<keyword evidence="3" id="KW-1185">Reference proteome</keyword>
<dbReference type="Proteomes" id="UP000292702">
    <property type="component" value="Unassembled WGS sequence"/>
</dbReference>
<accession>A0A4R0R995</accession>
<reference evidence="2 3" key="1">
    <citation type="submission" date="2018-11" db="EMBL/GenBank/DDBJ databases">
        <title>Genome assembly of Steccherinum ochraceum LE-BIN_3174, the white-rot fungus of the Steccherinaceae family (The Residual Polyporoid clade, Polyporales, Basidiomycota).</title>
        <authorList>
            <person name="Fedorova T.V."/>
            <person name="Glazunova O.A."/>
            <person name="Landesman E.O."/>
            <person name="Moiseenko K.V."/>
            <person name="Psurtseva N.V."/>
            <person name="Savinova O.S."/>
            <person name="Shakhova N.V."/>
            <person name="Tyazhelova T.V."/>
            <person name="Vasina D.V."/>
        </authorList>
    </citation>
    <scope>NUCLEOTIDE SEQUENCE [LARGE SCALE GENOMIC DNA]</scope>
    <source>
        <strain evidence="2 3">LE-BIN_3174</strain>
    </source>
</reference>
<name>A0A4R0R995_9APHY</name>
<dbReference type="Pfam" id="PF01026">
    <property type="entry name" value="TatD_DNase"/>
    <property type="match status" value="1"/>
</dbReference>
<proteinExistence type="predicted"/>
<feature type="region of interest" description="Disordered" evidence="1">
    <location>
        <begin position="414"/>
        <end position="439"/>
    </location>
</feature>
<organism evidence="2 3">
    <name type="scientific">Steccherinum ochraceum</name>
    <dbReference type="NCBI Taxonomy" id="92696"/>
    <lineage>
        <taxon>Eukaryota</taxon>
        <taxon>Fungi</taxon>
        <taxon>Dikarya</taxon>
        <taxon>Basidiomycota</taxon>
        <taxon>Agaricomycotina</taxon>
        <taxon>Agaricomycetes</taxon>
        <taxon>Polyporales</taxon>
        <taxon>Steccherinaceae</taxon>
        <taxon>Steccherinum</taxon>
    </lineage>
</organism>
<dbReference type="InterPro" id="IPR001130">
    <property type="entry name" value="TatD-like"/>
</dbReference>
<dbReference type="SUPFAM" id="SSF51556">
    <property type="entry name" value="Metallo-dependent hydrolases"/>
    <property type="match status" value="1"/>
</dbReference>
<evidence type="ECO:0008006" key="4">
    <source>
        <dbReference type="Google" id="ProtNLM"/>
    </source>
</evidence>
<comment type="caution">
    <text evidence="2">The sequence shown here is derived from an EMBL/GenBank/DDBJ whole genome shotgun (WGS) entry which is preliminary data.</text>
</comment>
<sequence length="439" mass="49612">MAAKVQKFRELAKRDVVQSASAESQETGDIQTPLRLLLSSSTILVLPPTALFHVASRSRLVLLVIEKQRNIPTTDMAELDRASSPNPSVLAHVVDVHCHPTDSPVPSEVMDQLSIRICAMSTRASDQPLVRDLANKYPAKVIPCFGYHPWFSHWIAIDPFTSKEDHYRHLLVDPSKSEHAEAFDRLLPYLPDPTPLSDMITSLRSDLQAFPHSMLGEVGLDRSARIPFTPPSPVPYALHDPEKKELSPFTVPLEHQLKVIEAQLELAVELGRNISMHSVKAQQATVDLLDRMAKRFGEKWTRVSIDLHSCGLSAQTWRDIERKHPNAFLSLSTAINSRSPAHKTLVAACSPTRILVESDFNDIRPCAMRTWDMLCTVAEVKGWSVEEQWDDEAPDDRETWGAVRRLEENWKRFEKGGHLPAGKKPSKRQMQLEDWEEEE</sequence>
<dbReference type="InterPro" id="IPR032466">
    <property type="entry name" value="Metal_Hydrolase"/>
</dbReference>
<dbReference type="AlphaFoldDB" id="A0A4R0R995"/>
<dbReference type="GO" id="GO:0016788">
    <property type="term" value="F:hydrolase activity, acting on ester bonds"/>
    <property type="evidence" value="ECO:0007669"/>
    <property type="project" value="InterPro"/>
</dbReference>
<evidence type="ECO:0000313" key="3">
    <source>
        <dbReference type="Proteomes" id="UP000292702"/>
    </source>
</evidence>
<dbReference type="PANTHER" id="PTHR47345">
    <property type="entry name" value="CUT9-INTERACTING PROTEIN SCN1"/>
    <property type="match status" value="1"/>
</dbReference>
<protein>
    <recommendedName>
        <fullName evidence="4">TatD DNase</fullName>
    </recommendedName>
</protein>
<dbReference type="OrthoDB" id="413993at2759"/>